<evidence type="ECO:0000313" key="7">
    <source>
        <dbReference type="EMBL" id="CAD8928105.1"/>
    </source>
</evidence>
<comment type="subcellular location">
    <subcellularLocation>
        <location evidence="1">Nucleus</location>
    </subcellularLocation>
</comment>
<evidence type="ECO:0000256" key="3">
    <source>
        <dbReference type="ARBA" id="ARBA00022705"/>
    </source>
</evidence>
<reference evidence="7" key="1">
    <citation type="submission" date="2021-01" db="EMBL/GenBank/DDBJ databases">
        <authorList>
            <person name="Corre E."/>
            <person name="Pelletier E."/>
            <person name="Niang G."/>
            <person name="Scheremetjew M."/>
            <person name="Finn R."/>
            <person name="Kale V."/>
            <person name="Holt S."/>
            <person name="Cochrane G."/>
            <person name="Meng A."/>
            <person name="Brown T."/>
            <person name="Cohen L."/>
        </authorList>
    </citation>
    <scope>NUCLEOTIDE SEQUENCE</scope>
    <source>
        <strain evidence="7">CCMP2329</strain>
    </source>
</reference>
<dbReference type="InterPro" id="IPR041863">
    <property type="entry name" value="PolD2_C"/>
</dbReference>
<dbReference type="Pfam" id="PF18018">
    <property type="entry name" value="DNA_pol_D_N"/>
    <property type="match status" value="1"/>
</dbReference>
<accession>A0A7S1CVV2</accession>
<keyword evidence="3" id="KW-0235">DNA replication</keyword>
<dbReference type="PANTHER" id="PTHR10416:SF0">
    <property type="entry name" value="DNA POLYMERASE DELTA SUBUNIT 2"/>
    <property type="match status" value="1"/>
</dbReference>
<dbReference type="Pfam" id="PF04042">
    <property type="entry name" value="DNA_pol_E_B"/>
    <property type="match status" value="1"/>
</dbReference>
<evidence type="ECO:0000256" key="4">
    <source>
        <dbReference type="ARBA" id="ARBA00023242"/>
    </source>
</evidence>
<feature type="domain" description="DNA polymerase alpha/delta/epsilon subunit B" evidence="5">
    <location>
        <begin position="207"/>
        <end position="416"/>
    </location>
</feature>
<dbReference type="InterPro" id="IPR040663">
    <property type="entry name" value="DNA_pol_D_N"/>
</dbReference>
<dbReference type="GO" id="GO:0006271">
    <property type="term" value="P:DNA strand elongation involved in DNA replication"/>
    <property type="evidence" value="ECO:0007669"/>
    <property type="project" value="TreeGrafter"/>
</dbReference>
<dbReference type="CDD" id="cd07387">
    <property type="entry name" value="MPP_PolD2_C"/>
    <property type="match status" value="1"/>
</dbReference>
<dbReference type="InterPro" id="IPR007185">
    <property type="entry name" value="DNA_pol_a/d/e_bsu"/>
</dbReference>
<keyword evidence="4" id="KW-0539">Nucleus</keyword>
<protein>
    <recommendedName>
        <fullName evidence="8">DNA polymerase delta small subunit</fullName>
    </recommendedName>
</protein>
<dbReference type="EMBL" id="HBFV01000660">
    <property type="protein sequence ID" value="CAD8928105.1"/>
    <property type="molecule type" value="Transcribed_RNA"/>
</dbReference>
<dbReference type="AlphaFoldDB" id="A0A7S1CVV2"/>
<name>A0A7S1CVV2_9CHLO</name>
<gene>
    <name evidence="7" type="ORF">POKL1161_LOCUS458</name>
</gene>
<evidence type="ECO:0000259" key="5">
    <source>
        <dbReference type="Pfam" id="PF04042"/>
    </source>
</evidence>
<dbReference type="GO" id="GO:0043625">
    <property type="term" value="C:delta DNA polymerase complex"/>
    <property type="evidence" value="ECO:0007669"/>
    <property type="project" value="TreeGrafter"/>
</dbReference>
<dbReference type="Gene3D" id="3.60.21.50">
    <property type="match status" value="1"/>
</dbReference>
<proteinExistence type="inferred from homology"/>
<organism evidence="7">
    <name type="scientific">Picochlorum oklahomense</name>
    <dbReference type="NCBI Taxonomy" id="249345"/>
    <lineage>
        <taxon>Eukaryota</taxon>
        <taxon>Viridiplantae</taxon>
        <taxon>Chlorophyta</taxon>
        <taxon>core chlorophytes</taxon>
        <taxon>Trebouxiophyceae</taxon>
        <taxon>Trebouxiophyceae incertae sedis</taxon>
        <taxon>Picochlorum</taxon>
    </lineage>
</organism>
<dbReference type="GO" id="GO:0003677">
    <property type="term" value="F:DNA binding"/>
    <property type="evidence" value="ECO:0007669"/>
    <property type="project" value="InterPro"/>
</dbReference>
<evidence type="ECO:0000256" key="2">
    <source>
        <dbReference type="ARBA" id="ARBA00006035"/>
    </source>
</evidence>
<evidence type="ECO:0000256" key="1">
    <source>
        <dbReference type="ARBA" id="ARBA00004123"/>
    </source>
</evidence>
<feature type="domain" description="DNA polymerase delta subunit OB-fold" evidence="6">
    <location>
        <begin position="55"/>
        <end position="180"/>
    </location>
</feature>
<comment type="similarity">
    <text evidence="2">Belongs to the DNA polymerase delta/II small subunit family.</text>
</comment>
<dbReference type="PANTHER" id="PTHR10416">
    <property type="entry name" value="DNA POLYMERASE DELTA SUBUNIT 2"/>
    <property type="match status" value="1"/>
</dbReference>
<evidence type="ECO:0008006" key="8">
    <source>
        <dbReference type="Google" id="ProtNLM"/>
    </source>
</evidence>
<evidence type="ECO:0000259" key="6">
    <source>
        <dbReference type="Pfam" id="PF18018"/>
    </source>
</evidence>
<sequence length="465" mass="50849">METSVNFDEFVRTDTGEISNLQLDKDNGTTIQRKESSYVNHDSRFKIRKRDYERQFAQLYFSRLVKLRPHVVKAATAAWPNVPCVRVLDVPEDKEVCIVGTLYKEMSLKPSILDEYTKDVGAQLGGNRFTQAGDVLVLEDEGGRVSLVGDALDVGTMVTGVIVAVKGTVSEEGDFRVVDVCYAGHAPQSGAISSSAADGQEKSPAYVALMSGFSFGMDSETDMLKVEMMLDYCAGILGSEPEQKQASNIVRVVFAGGILKGSSSLSQPTSYASVREQATALEPIQEADALLANLCETVDVDVMPGVTDPVNYSLPQQPLHRCLLPRACSVSSLVRCTNPHAFEIDGVQFLGTSGQNVDDVMRYSTYESPTDILQNMLSWRHIIPTAPDSLATYPYSDEDPFILEETPHVLFAGGQTAYGTTKVQGPDGQVTRVVSVPEFSRQPMMVLVNIRTLDVHPVYFDTSLE</sequence>
<dbReference type="InterPro" id="IPR024826">
    <property type="entry name" value="DNA_pol_delta/II_ssu"/>
</dbReference>